<dbReference type="RefSeq" id="WP_191806258.1">
    <property type="nucleotide sequence ID" value="NZ_JACSQD010000001.1"/>
</dbReference>
<reference evidence="2 3" key="1">
    <citation type="submission" date="2020-08" db="EMBL/GenBank/DDBJ databases">
        <title>A Genomic Blueprint of the Chicken Gut Microbiome.</title>
        <authorList>
            <person name="Gilroy R."/>
            <person name="Ravi A."/>
            <person name="Getino M."/>
            <person name="Pursley I."/>
            <person name="Horton D.L."/>
            <person name="Alikhan N.-F."/>
            <person name="Baker D."/>
            <person name="Gharbi K."/>
            <person name="Hall N."/>
            <person name="Watson M."/>
            <person name="Adriaenssens E.M."/>
            <person name="Foster-Nyarko E."/>
            <person name="Jarju S."/>
            <person name="Secka A."/>
            <person name="Antonio M."/>
            <person name="Oren A."/>
            <person name="Chaudhuri R."/>
            <person name="La Ragione R.M."/>
            <person name="Hildebrand F."/>
            <person name="Pallen M.J."/>
        </authorList>
    </citation>
    <scope>NUCLEOTIDE SEQUENCE [LARGE SCALE GENOMIC DNA]</scope>
    <source>
        <strain evidence="2 3">Sa2CUA1</strain>
    </source>
</reference>
<comment type="caution">
    <text evidence="2">The sequence shown here is derived from an EMBL/GenBank/DDBJ whole genome shotgun (WGS) entry which is preliminary data.</text>
</comment>
<keyword evidence="1" id="KW-0472">Membrane</keyword>
<name>A0ABR8UMS0_9MICC</name>
<organism evidence="2 3">
    <name type="scientific">Arthrobacter gallicola</name>
    <dbReference type="NCBI Taxonomy" id="2762225"/>
    <lineage>
        <taxon>Bacteria</taxon>
        <taxon>Bacillati</taxon>
        <taxon>Actinomycetota</taxon>
        <taxon>Actinomycetes</taxon>
        <taxon>Micrococcales</taxon>
        <taxon>Micrococcaceae</taxon>
        <taxon>Arthrobacter</taxon>
    </lineage>
</organism>
<gene>
    <name evidence="2" type="ORF">H9639_00800</name>
</gene>
<keyword evidence="3" id="KW-1185">Reference proteome</keyword>
<keyword evidence="1" id="KW-0812">Transmembrane</keyword>
<evidence type="ECO:0000313" key="3">
    <source>
        <dbReference type="Proteomes" id="UP000609874"/>
    </source>
</evidence>
<dbReference type="EMBL" id="JACSQD010000001">
    <property type="protein sequence ID" value="MBD7993843.1"/>
    <property type="molecule type" value="Genomic_DNA"/>
</dbReference>
<sequence length="89" mass="9944">MSEPGERAKGRHTTGMLAVTGTGSLVLLWTNNHFAEPWSWVLLGGGIILLAATIALLARLVLQQRDDYWQERGRDPRHPDAHRVGDEEM</sequence>
<evidence type="ECO:0000313" key="2">
    <source>
        <dbReference type="EMBL" id="MBD7993843.1"/>
    </source>
</evidence>
<keyword evidence="1" id="KW-1133">Transmembrane helix</keyword>
<proteinExistence type="predicted"/>
<feature type="transmembrane region" description="Helical" evidence="1">
    <location>
        <begin position="12"/>
        <end position="29"/>
    </location>
</feature>
<feature type="transmembrane region" description="Helical" evidence="1">
    <location>
        <begin position="41"/>
        <end position="62"/>
    </location>
</feature>
<dbReference type="Proteomes" id="UP000609874">
    <property type="component" value="Unassembled WGS sequence"/>
</dbReference>
<protein>
    <recommendedName>
        <fullName evidence="4">UsfY protein</fullName>
    </recommendedName>
</protein>
<evidence type="ECO:0000256" key="1">
    <source>
        <dbReference type="SAM" id="Phobius"/>
    </source>
</evidence>
<accession>A0ABR8UMS0</accession>
<evidence type="ECO:0008006" key="4">
    <source>
        <dbReference type="Google" id="ProtNLM"/>
    </source>
</evidence>